<evidence type="ECO:0000313" key="4">
    <source>
        <dbReference type="EMBL" id="KAK2079622.1"/>
    </source>
</evidence>
<dbReference type="AlphaFoldDB" id="A0AAD9MJB5"/>
<comment type="caution">
    <text evidence="4">The sequence shown here is derived from an EMBL/GenBank/DDBJ whole genome shotgun (WGS) entry which is preliminary data.</text>
</comment>
<evidence type="ECO:0000256" key="1">
    <source>
        <dbReference type="SAM" id="MobiDB-lite"/>
    </source>
</evidence>
<dbReference type="SUPFAM" id="SSF141673">
    <property type="entry name" value="MOSC N-terminal domain-like"/>
    <property type="match status" value="1"/>
</dbReference>
<keyword evidence="5" id="KW-1185">Reference proteome</keyword>
<keyword evidence="2" id="KW-0812">Transmembrane</keyword>
<dbReference type="Pfam" id="PF03473">
    <property type="entry name" value="MOSC"/>
    <property type="match status" value="1"/>
</dbReference>
<proteinExistence type="predicted"/>
<evidence type="ECO:0000256" key="2">
    <source>
        <dbReference type="SAM" id="Phobius"/>
    </source>
</evidence>
<evidence type="ECO:0000259" key="3">
    <source>
        <dbReference type="PROSITE" id="PS51340"/>
    </source>
</evidence>
<dbReference type="PROSITE" id="PS51340">
    <property type="entry name" value="MOSC"/>
    <property type="match status" value="1"/>
</dbReference>
<dbReference type="GO" id="GO:0030151">
    <property type="term" value="F:molybdenum ion binding"/>
    <property type="evidence" value="ECO:0007669"/>
    <property type="project" value="InterPro"/>
</dbReference>
<dbReference type="GO" id="GO:0030170">
    <property type="term" value="F:pyridoxal phosphate binding"/>
    <property type="evidence" value="ECO:0007669"/>
    <property type="project" value="InterPro"/>
</dbReference>
<dbReference type="PANTHER" id="PTHR14237">
    <property type="entry name" value="MOLYBDOPTERIN COFACTOR SULFURASE MOSC"/>
    <property type="match status" value="1"/>
</dbReference>
<feature type="transmembrane region" description="Helical" evidence="2">
    <location>
        <begin position="333"/>
        <end position="351"/>
    </location>
</feature>
<reference evidence="4" key="1">
    <citation type="submission" date="2021-01" db="EMBL/GenBank/DDBJ databases">
        <authorList>
            <person name="Eckstrom K.M.E."/>
        </authorList>
    </citation>
    <scope>NUCLEOTIDE SEQUENCE</scope>
    <source>
        <strain evidence="4">UVCC 0001</strain>
    </source>
</reference>
<gene>
    <name evidence="4" type="ORF">QBZ16_002017</name>
</gene>
<evidence type="ECO:0000313" key="5">
    <source>
        <dbReference type="Proteomes" id="UP001255856"/>
    </source>
</evidence>
<protein>
    <recommendedName>
        <fullName evidence="3">MOSC domain-containing protein</fullName>
    </recommendedName>
</protein>
<dbReference type="PANTHER" id="PTHR14237:SF19">
    <property type="entry name" value="MITOCHONDRIAL AMIDOXIME REDUCING COMPONENT 1"/>
    <property type="match status" value="1"/>
</dbReference>
<dbReference type="InterPro" id="IPR005302">
    <property type="entry name" value="MoCF_Sase_C"/>
</dbReference>
<dbReference type="GO" id="GO:0003824">
    <property type="term" value="F:catalytic activity"/>
    <property type="evidence" value="ECO:0007669"/>
    <property type="project" value="InterPro"/>
</dbReference>
<feature type="region of interest" description="Disordered" evidence="1">
    <location>
        <begin position="144"/>
        <end position="166"/>
    </location>
</feature>
<feature type="region of interest" description="Disordered" evidence="1">
    <location>
        <begin position="303"/>
        <end position="325"/>
    </location>
</feature>
<accession>A0AAD9MJB5</accession>
<dbReference type="Pfam" id="PF03476">
    <property type="entry name" value="MOSC_N"/>
    <property type="match status" value="1"/>
</dbReference>
<organism evidence="4 5">
    <name type="scientific">Prototheca wickerhamii</name>
    <dbReference type="NCBI Taxonomy" id="3111"/>
    <lineage>
        <taxon>Eukaryota</taxon>
        <taxon>Viridiplantae</taxon>
        <taxon>Chlorophyta</taxon>
        <taxon>core chlorophytes</taxon>
        <taxon>Trebouxiophyceae</taxon>
        <taxon>Chlorellales</taxon>
        <taxon>Chlorellaceae</taxon>
        <taxon>Prototheca</taxon>
    </lineage>
</organism>
<dbReference type="Proteomes" id="UP001255856">
    <property type="component" value="Unassembled WGS sequence"/>
</dbReference>
<feature type="domain" description="MOSC" evidence="3">
    <location>
        <begin position="134"/>
        <end position="295"/>
    </location>
</feature>
<sequence length="359" mass="38604">MESLEISEIHVYPVKSCGGMSLDQAVMTPKGFRFDREWVVTSDAGKFMTQRQHPEMATIAAEVTPRALVEDPSAEVGADTALLLRAPGMAELRVPLADPAGARTRVRVWDWEGSGLDEGEEAAAWLTELLGKPARLVRFVGRAGGPGSVEEDPARRATPSEWTPEGLATTTPEVAFADAFPKGPLSLNRFRGNIVVAGAEAWAEDGWARLAAPSRGVDLALVKPCARCAVPTVNQETGDAGYEPTRTLQKIRSGKVLGWHERVPPFKGAVFFGWNALASGAEGGVLARGDALTVLERRDQVPVPREAAQAAAPADQPAQARQEPPAMSTTRKMFLLLLFFAVRALFSYFSGKKKETSTA</sequence>
<keyword evidence="2" id="KW-1133">Transmembrane helix</keyword>
<name>A0AAD9MJB5_PROWI</name>
<dbReference type="InterPro" id="IPR005303">
    <property type="entry name" value="MOCOS_middle"/>
</dbReference>
<dbReference type="EMBL" id="JASFZW010000002">
    <property type="protein sequence ID" value="KAK2079622.1"/>
    <property type="molecule type" value="Genomic_DNA"/>
</dbReference>
<keyword evidence="2" id="KW-0472">Membrane</keyword>